<evidence type="ECO:0000313" key="2">
    <source>
        <dbReference type="EMBL" id="GHF92795.1"/>
    </source>
</evidence>
<comment type="caution">
    <text evidence="2">The sequence shown here is derived from an EMBL/GenBank/DDBJ whole genome shotgun (WGS) entry which is preliminary data.</text>
</comment>
<evidence type="ECO:0000259" key="1">
    <source>
        <dbReference type="Pfam" id="PF00027"/>
    </source>
</evidence>
<reference evidence="2" key="2">
    <citation type="submission" date="2020-09" db="EMBL/GenBank/DDBJ databases">
        <authorList>
            <person name="Sun Q."/>
            <person name="Kim S."/>
        </authorList>
    </citation>
    <scope>NUCLEOTIDE SEQUENCE</scope>
    <source>
        <strain evidence="2">KCTC 42731</strain>
    </source>
</reference>
<proteinExistence type="predicted"/>
<dbReference type="InterPro" id="IPR000595">
    <property type="entry name" value="cNMP-bd_dom"/>
</dbReference>
<dbReference type="Gene3D" id="2.60.120.10">
    <property type="entry name" value="Jelly Rolls"/>
    <property type="match status" value="1"/>
</dbReference>
<dbReference type="InterPro" id="IPR018490">
    <property type="entry name" value="cNMP-bd_dom_sf"/>
</dbReference>
<dbReference type="Pfam" id="PF00027">
    <property type="entry name" value="cNMP_binding"/>
    <property type="match status" value="1"/>
</dbReference>
<dbReference type="SUPFAM" id="SSF51206">
    <property type="entry name" value="cAMP-binding domain-like"/>
    <property type="match status" value="1"/>
</dbReference>
<name>A0A919ELT2_9GAMM</name>
<dbReference type="Proteomes" id="UP000623842">
    <property type="component" value="Unassembled WGS sequence"/>
</dbReference>
<sequence>MEALMETDNLLKQFTSAMVQLNPKELAAGKAVFTVENIPGHQTIFKAGDEVKKVNFLVQGVGRYYYIDENGNEKNKSLVKAGGAFTSLSSLIHHHKSPFYAQTLTSCVTLNVDYQSLIELSEQFVGWARFVRSAYEVLVLKKEKREADFLLLDATQRYQEFIKEFGEESQKIPLKHVAMYIGVTDVSLSRIRKQLGLT</sequence>
<reference evidence="2" key="1">
    <citation type="journal article" date="2014" name="Int. J. Syst. Evol. Microbiol.">
        <title>Complete genome sequence of Corynebacterium casei LMG S-19264T (=DSM 44701T), isolated from a smear-ripened cheese.</title>
        <authorList>
            <consortium name="US DOE Joint Genome Institute (JGI-PGF)"/>
            <person name="Walter F."/>
            <person name="Albersmeier A."/>
            <person name="Kalinowski J."/>
            <person name="Ruckert C."/>
        </authorList>
    </citation>
    <scope>NUCLEOTIDE SEQUENCE</scope>
    <source>
        <strain evidence="2">KCTC 42731</strain>
    </source>
</reference>
<feature type="domain" description="Cyclic nucleotide-binding" evidence="1">
    <location>
        <begin position="37"/>
        <end position="123"/>
    </location>
</feature>
<accession>A0A919ELT2</accession>
<evidence type="ECO:0000313" key="3">
    <source>
        <dbReference type="Proteomes" id="UP000623842"/>
    </source>
</evidence>
<gene>
    <name evidence="2" type="ORF">GCM10017161_21240</name>
</gene>
<dbReference type="AlphaFoldDB" id="A0A919ELT2"/>
<keyword evidence="3" id="KW-1185">Reference proteome</keyword>
<dbReference type="InterPro" id="IPR014710">
    <property type="entry name" value="RmlC-like_jellyroll"/>
</dbReference>
<dbReference type="CDD" id="cd00038">
    <property type="entry name" value="CAP_ED"/>
    <property type="match status" value="1"/>
</dbReference>
<dbReference type="EMBL" id="BNCK01000004">
    <property type="protein sequence ID" value="GHF92795.1"/>
    <property type="molecule type" value="Genomic_DNA"/>
</dbReference>
<organism evidence="2 3">
    <name type="scientific">Thalassotalea marina</name>
    <dbReference type="NCBI Taxonomy" id="1673741"/>
    <lineage>
        <taxon>Bacteria</taxon>
        <taxon>Pseudomonadati</taxon>
        <taxon>Pseudomonadota</taxon>
        <taxon>Gammaproteobacteria</taxon>
        <taxon>Alteromonadales</taxon>
        <taxon>Colwelliaceae</taxon>
        <taxon>Thalassotalea</taxon>
    </lineage>
</organism>
<protein>
    <submittedName>
        <fullName evidence="2">cAMP-binding protein</fullName>
    </submittedName>
</protein>